<accession>A0ACC0UH97</accession>
<dbReference type="Proteomes" id="UP001207468">
    <property type="component" value="Unassembled WGS sequence"/>
</dbReference>
<reference evidence="1" key="1">
    <citation type="submission" date="2021-03" db="EMBL/GenBank/DDBJ databases">
        <title>Evolutionary priming and transition to the ectomycorrhizal habit in an iconic lineage of mushroom-forming fungi: is preadaptation a requirement?</title>
        <authorList>
            <consortium name="DOE Joint Genome Institute"/>
            <person name="Looney B.P."/>
            <person name="Miyauchi S."/>
            <person name="Morin E."/>
            <person name="Drula E."/>
            <person name="Courty P.E."/>
            <person name="Chicoki N."/>
            <person name="Fauchery L."/>
            <person name="Kohler A."/>
            <person name="Kuo A."/>
            <person name="LaButti K."/>
            <person name="Pangilinan J."/>
            <person name="Lipzen A."/>
            <person name="Riley R."/>
            <person name="Andreopoulos W."/>
            <person name="He G."/>
            <person name="Johnson J."/>
            <person name="Barry K.W."/>
            <person name="Grigoriev I.V."/>
            <person name="Nagy L."/>
            <person name="Hibbett D."/>
            <person name="Henrissat B."/>
            <person name="Matheny P.B."/>
            <person name="Labbe J."/>
            <person name="Martin A.F."/>
        </authorList>
    </citation>
    <scope>NUCLEOTIDE SEQUENCE</scope>
    <source>
        <strain evidence="1">BPL698</strain>
    </source>
</reference>
<proteinExistence type="predicted"/>
<protein>
    <submittedName>
        <fullName evidence="1">YL1 nuclear protein-domain-containing protein</fullName>
    </submittedName>
</protein>
<gene>
    <name evidence="1" type="ORF">F5148DRAFT_1177176</name>
</gene>
<keyword evidence="2" id="KW-1185">Reference proteome</keyword>
<evidence type="ECO:0000313" key="1">
    <source>
        <dbReference type="EMBL" id="KAI9510690.1"/>
    </source>
</evidence>
<comment type="caution">
    <text evidence="1">The sequence shown here is derived from an EMBL/GenBank/DDBJ whole genome shotgun (WGS) entry which is preliminary data.</text>
</comment>
<name>A0ACC0UH97_9AGAM</name>
<evidence type="ECO:0000313" key="2">
    <source>
        <dbReference type="Proteomes" id="UP001207468"/>
    </source>
</evidence>
<dbReference type="EMBL" id="JAGFNK010000036">
    <property type="protein sequence ID" value="KAI9510690.1"/>
    <property type="molecule type" value="Genomic_DNA"/>
</dbReference>
<sequence length="421" mass="47279">MDEGDSLARRRSRRSTAGNRMEVALAELSIEEDMNDEIDDKDFIVIRDEEDVFESDFESTDEETDAAHQASDAGERQVKVEDRRVKKAAQSRVERAAAAAHARQKVTFHPEIYDDPAEAISSMAAKKKRRVSLGLAIDAETGEVINNAQRQSRRSHTVLNTSATAQRMKKDAQDRKSVPKKSKIKVRALTQDELIARALDMEEGNIIEHRDYLFVEEEKRKRAHAVRATISGPLLRWISRRETVSVSAETQHLPDGGNSSSTLTSEDTFVKLAAPQPGDSVNAPLSSSPGPRTELISKNYVIHESSQDESATRPPWKDTMAAMFGDHVKWEDLKAYVSRGRPLSRPVRTCPISGRPARYIDPRTRIPYSTPAAYRTLTMILNHEYVWSHALGCYLTRTEKSLVSTMPDRTRRDGSHDPSAE</sequence>
<organism evidence="1 2">
    <name type="scientific">Russula earlei</name>
    <dbReference type="NCBI Taxonomy" id="71964"/>
    <lineage>
        <taxon>Eukaryota</taxon>
        <taxon>Fungi</taxon>
        <taxon>Dikarya</taxon>
        <taxon>Basidiomycota</taxon>
        <taxon>Agaricomycotina</taxon>
        <taxon>Agaricomycetes</taxon>
        <taxon>Russulales</taxon>
        <taxon>Russulaceae</taxon>
        <taxon>Russula</taxon>
    </lineage>
</organism>